<evidence type="ECO:0000313" key="2">
    <source>
        <dbReference type="Proteomes" id="UP001239445"/>
    </source>
</evidence>
<comment type="caution">
    <text evidence="1">The sequence shown here is derived from an EMBL/GenBank/DDBJ whole genome shotgun (WGS) entry which is preliminary data.</text>
</comment>
<dbReference type="Gene3D" id="3.90.20.10">
    <property type="match status" value="1"/>
</dbReference>
<dbReference type="AlphaFoldDB" id="A0AAJ0F6X2"/>
<evidence type="ECO:0000313" key="1">
    <source>
        <dbReference type="EMBL" id="KAK1750585.1"/>
    </source>
</evidence>
<sequence length="165" mass="19041">MDEQPLAVKAAALRHTRETLEVQLLVAQGNHEIMNAIRGLQQQMDARFQQMEARFQQIDARFQQIDARFQQTNTRLKRLENESVNREISVMNAILLKQQMDSRLQALINVHTGQEIPNFPHTIQDLLQLDEPTADAILIALGLNLPPNTALTVKRESIRRRWMIV</sequence>
<accession>A0AAJ0F6X2</accession>
<dbReference type="Proteomes" id="UP001239445">
    <property type="component" value="Unassembled WGS sequence"/>
</dbReference>
<protein>
    <submittedName>
        <fullName evidence="1">Uncharacterized protein</fullName>
    </submittedName>
</protein>
<keyword evidence="2" id="KW-1185">Reference proteome</keyword>
<organism evidence="1 2">
    <name type="scientific">Echria macrotheca</name>
    <dbReference type="NCBI Taxonomy" id="438768"/>
    <lineage>
        <taxon>Eukaryota</taxon>
        <taxon>Fungi</taxon>
        <taxon>Dikarya</taxon>
        <taxon>Ascomycota</taxon>
        <taxon>Pezizomycotina</taxon>
        <taxon>Sordariomycetes</taxon>
        <taxon>Sordariomycetidae</taxon>
        <taxon>Sordariales</taxon>
        <taxon>Schizotheciaceae</taxon>
        <taxon>Echria</taxon>
    </lineage>
</organism>
<name>A0AAJ0F6X2_9PEZI</name>
<reference evidence="1" key="1">
    <citation type="submission" date="2023-06" db="EMBL/GenBank/DDBJ databases">
        <title>Genome-scale phylogeny and comparative genomics of the fungal order Sordariales.</title>
        <authorList>
            <consortium name="Lawrence Berkeley National Laboratory"/>
            <person name="Hensen N."/>
            <person name="Bonometti L."/>
            <person name="Westerberg I."/>
            <person name="Brannstrom I.O."/>
            <person name="Guillou S."/>
            <person name="Cros-Aarteil S."/>
            <person name="Calhoun S."/>
            <person name="Haridas S."/>
            <person name="Kuo A."/>
            <person name="Mondo S."/>
            <person name="Pangilinan J."/>
            <person name="Riley R."/>
            <person name="Labutti K."/>
            <person name="Andreopoulos B."/>
            <person name="Lipzen A."/>
            <person name="Chen C."/>
            <person name="Yanf M."/>
            <person name="Daum C."/>
            <person name="Ng V."/>
            <person name="Clum A."/>
            <person name="Steindorff A."/>
            <person name="Ohm R."/>
            <person name="Martin F."/>
            <person name="Silar P."/>
            <person name="Natvig D."/>
            <person name="Lalanne C."/>
            <person name="Gautier V."/>
            <person name="Ament-Velasquez S.L."/>
            <person name="Kruys A."/>
            <person name="Hutchinson M.I."/>
            <person name="Powell A.J."/>
            <person name="Barry K."/>
            <person name="Miller A.N."/>
            <person name="Grigoriev I.V."/>
            <person name="Debuchy R."/>
            <person name="Gladieux P."/>
            <person name="Thoren M.H."/>
            <person name="Johannesson H."/>
        </authorList>
    </citation>
    <scope>NUCLEOTIDE SEQUENCE</scope>
    <source>
        <strain evidence="1">PSN4</strain>
    </source>
</reference>
<proteinExistence type="predicted"/>
<gene>
    <name evidence="1" type="ORF">QBC47DRAFT_418069</name>
</gene>
<dbReference type="EMBL" id="MU839846">
    <property type="protein sequence ID" value="KAK1750585.1"/>
    <property type="molecule type" value="Genomic_DNA"/>
</dbReference>